<sequence>MDHDFGARRAMCDIDRHQRQHLPEVATIASGCSDADQFVVDGDTVCLHQSSLITRHFHEWVALTRQVQRAVNIEHVLAVPHQSTDHTARARLFDLKRLAADELVIEPDFLGPSPSSVEHEVLIPETGQDTS</sequence>
<comment type="caution">
    <text evidence="1">The sequence shown here is derived from an EMBL/GenBank/DDBJ whole genome shotgun (WGS) entry which is preliminary data.</text>
</comment>
<keyword evidence="2" id="KW-1185">Reference proteome</keyword>
<dbReference type="RefSeq" id="WP_387401793.1">
    <property type="nucleotide sequence ID" value="NZ_JBIAMT010000011.1"/>
</dbReference>
<proteinExistence type="predicted"/>
<gene>
    <name evidence="1" type="ORF">ACFYU5_35760</name>
</gene>
<name>A0ABW6PFC6_9NOCA</name>
<reference evidence="1 2" key="1">
    <citation type="submission" date="2024-10" db="EMBL/GenBank/DDBJ databases">
        <title>The Natural Products Discovery Center: Release of the First 8490 Sequenced Strains for Exploring Actinobacteria Biosynthetic Diversity.</title>
        <authorList>
            <person name="Kalkreuter E."/>
            <person name="Kautsar S.A."/>
            <person name="Yang D."/>
            <person name="Bader C.D."/>
            <person name="Teijaro C.N."/>
            <person name="Fluegel L."/>
            <person name="Davis C.M."/>
            <person name="Simpson J.R."/>
            <person name="Lauterbach L."/>
            <person name="Steele A.D."/>
            <person name="Gui C."/>
            <person name="Meng S."/>
            <person name="Li G."/>
            <person name="Viehrig K."/>
            <person name="Ye F."/>
            <person name="Su P."/>
            <person name="Kiefer A.F."/>
            <person name="Nichols A."/>
            <person name="Cepeda A.J."/>
            <person name="Yan W."/>
            <person name="Fan B."/>
            <person name="Jiang Y."/>
            <person name="Adhikari A."/>
            <person name="Zheng C.-J."/>
            <person name="Schuster L."/>
            <person name="Cowan T.M."/>
            <person name="Smanski M.J."/>
            <person name="Chevrette M.G."/>
            <person name="De Carvalho L.P.S."/>
            <person name="Shen B."/>
        </authorList>
    </citation>
    <scope>NUCLEOTIDE SEQUENCE [LARGE SCALE GENOMIC DNA]</scope>
    <source>
        <strain evidence="1 2">NPDC004119</strain>
    </source>
</reference>
<protein>
    <submittedName>
        <fullName evidence="1">Uncharacterized protein</fullName>
    </submittedName>
</protein>
<organism evidence="1 2">
    <name type="scientific">Nocardia aobensis</name>
    <dbReference type="NCBI Taxonomy" id="257277"/>
    <lineage>
        <taxon>Bacteria</taxon>
        <taxon>Bacillati</taxon>
        <taxon>Actinomycetota</taxon>
        <taxon>Actinomycetes</taxon>
        <taxon>Mycobacteriales</taxon>
        <taxon>Nocardiaceae</taxon>
        <taxon>Nocardia</taxon>
    </lineage>
</organism>
<dbReference type="Proteomes" id="UP001601442">
    <property type="component" value="Unassembled WGS sequence"/>
</dbReference>
<evidence type="ECO:0000313" key="2">
    <source>
        <dbReference type="Proteomes" id="UP001601442"/>
    </source>
</evidence>
<dbReference type="EMBL" id="JBIAMT010000011">
    <property type="protein sequence ID" value="MFF0501792.1"/>
    <property type="molecule type" value="Genomic_DNA"/>
</dbReference>
<evidence type="ECO:0000313" key="1">
    <source>
        <dbReference type="EMBL" id="MFF0501792.1"/>
    </source>
</evidence>
<accession>A0ABW6PFC6</accession>